<dbReference type="InterPro" id="IPR050417">
    <property type="entry name" value="Sugar_Epim/Isomerase"/>
</dbReference>
<dbReference type="EMBL" id="QXQA01000020">
    <property type="protein sequence ID" value="RIX48735.1"/>
    <property type="molecule type" value="Genomic_DNA"/>
</dbReference>
<dbReference type="InterPro" id="IPR036237">
    <property type="entry name" value="Xyl_isomerase-like_sf"/>
</dbReference>
<protein>
    <submittedName>
        <fullName evidence="5">Glyoxylate-induced protein</fullName>
    </submittedName>
</protein>
<accession>A0A3A1UWA1</accession>
<dbReference type="Proteomes" id="UP000266482">
    <property type="component" value="Unassembled WGS sequence"/>
</dbReference>
<feature type="domain" description="Xylose isomerase-like TIM barrel" evidence="4">
    <location>
        <begin position="20"/>
        <end position="243"/>
    </location>
</feature>
<dbReference type="SUPFAM" id="SSF51658">
    <property type="entry name" value="Xylose isomerase-like"/>
    <property type="match status" value="1"/>
</dbReference>
<dbReference type="GO" id="GO:0016853">
    <property type="term" value="F:isomerase activity"/>
    <property type="evidence" value="ECO:0007669"/>
    <property type="project" value="UniProtKB-KW"/>
</dbReference>
<dbReference type="Pfam" id="PF01261">
    <property type="entry name" value="AP_endonuc_2"/>
    <property type="match status" value="1"/>
</dbReference>
<reference evidence="5 6" key="1">
    <citation type="submission" date="2018-09" db="EMBL/GenBank/DDBJ databases">
        <title>Paenibacillus aracenensis nov. sp. isolated from a cave in southern Spain.</title>
        <authorList>
            <person name="Jurado V."/>
            <person name="Gutierrez-Patricio S."/>
            <person name="Gonzalez-Pimentel J.L."/>
            <person name="Miller A.Z."/>
            <person name="Laiz L."/>
            <person name="Saiz-Jimenez C."/>
        </authorList>
    </citation>
    <scope>NUCLEOTIDE SEQUENCE [LARGE SCALE GENOMIC DNA]</scope>
    <source>
        <strain evidence="5 6">DSM 22867</strain>
    </source>
</reference>
<keyword evidence="1 2" id="KW-0413">Isomerase</keyword>
<evidence type="ECO:0000256" key="3">
    <source>
        <dbReference type="PIRSR" id="PIRSR006241-50"/>
    </source>
</evidence>
<evidence type="ECO:0000313" key="5">
    <source>
        <dbReference type="EMBL" id="RIX48735.1"/>
    </source>
</evidence>
<dbReference type="RefSeq" id="WP_119602637.1">
    <property type="nucleotide sequence ID" value="NZ_QXQA01000020.1"/>
</dbReference>
<dbReference type="InterPro" id="IPR013022">
    <property type="entry name" value="Xyl_isomerase-like_TIM-brl"/>
</dbReference>
<comment type="similarity">
    <text evidence="2">Belongs to the hyi family.</text>
</comment>
<dbReference type="OrthoDB" id="9786584at2"/>
<dbReference type="AlphaFoldDB" id="A0A3A1UWA1"/>
<evidence type="ECO:0000256" key="1">
    <source>
        <dbReference type="ARBA" id="ARBA00023235"/>
    </source>
</evidence>
<evidence type="ECO:0000259" key="4">
    <source>
        <dbReference type="Pfam" id="PF01261"/>
    </source>
</evidence>
<gene>
    <name evidence="5" type="ORF">D3P08_23865</name>
</gene>
<feature type="active site" description="Proton donor/acceptor" evidence="3">
    <location>
        <position position="133"/>
    </location>
</feature>
<evidence type="ECO:0000256" key="2">
    <source>
        <dbReference type="PIRNR" id="PIRNR006241"/>
    </source>
</evidence>
<proteinExistence type="inferred from homology"/>
<keyword evidence="6" id="KW-1185">Reference proteome</keyword>
<organism evidence="5 6">
    <name type="scientific">Paenibacillus nanensis</name>
    <dbReference type="NCBI Taxonomy" id="393251"/>
    <lineage>
        <taxon>Bacteria</taxon>
        <taxon>Bacillati</taxon>
        <taxon>Bacillota</taxon>
        <taxon>Bacilli</taxon>
        <taxon>Bacillales</taxon>
        <taxon>Paenibacillaceae</taxon>
        <taxon>Paenibacillus</taxon>
    </lineage>
</organism>
<dbReference type="PIRSF" id="PIRSF006241">
    <property type="entry name" value="HyI"/>
    <property type="match status" value="1"/>
</dbReference>
<dbReference type="InterPro" id="IPR026040">
    <property type="entry name" value="HyI-like"/>
</dbReference>
<dbReference type="PANTHER" id="PTHR43489:SF3">
    <property type="entry name" value="XYLOSE ISOMERASE DOMAIN PROTEIN TIM BARREL"/>
    <property type="match status" value="1"/>
</dbReference>
<name>A0A3A1UWA1_9BACL</name>
<sequence length="252" mass="27954">MKFSVCIDALYNGRPSVEAIRAVHEAGAEAFEFWSWTNKDVEGIRSVKDELRLSLTTLLTKSNNLVDPAHREEYLDGLRETVEIARRLGCSRILTTTGQDTGGPRAEQYRSIVERLKEASAIAEKAGMTLLLEPLNTKVDHPGYFLSSSEEAFSILREVGSPSVKLLFDIYHQYITEGEVIGTIREHIGSIGHFHAAGYPGRHELHIGEIDYGPIFSAIRDTGYDGYVGLEYFPAGEPGEGIRTIIGRQKAL</sequence>
<comment type="caution">
    <text evidence="5">The sequence shown here is derived from an EMBL/GenBank/DDBJ whole genome shotgun (WGS) entry which is preliminary data.</text>
</comment>
<dbReference type="Gene3D" id="3.20.20.150">
    <property type="entry name" value="Divalent-metal-dependent TIM barrel enzymes"/>
    <property type="match status" value="1"/>
</dbReference>
<feature type="active site" description="Proton donor/acceptor" evidence="3">
    <location>
        <position position="231"/>
    </location>
</feature>
<dbReference type="PANTHER" id="PTHR43489">
    <property type="entry name" value="ISOMERASE"/>
    <property type="match status" value="1"/>
</dbReference>
<evidence type="ECO:0000313" key="6">
    <source>
        <dbReference type="Proteomes" id="UP000266482"/>
    </source>
</evidence>